<accession>A0ABW9GZ84</accession>
<reference evidence="1 2" key="1">
    <citation type="journal article" date="2016" name="Int. J. Syst. Evol. Microbiol.">
        <title>Peptococcus simiae sp. nov., isolated from rhesus macaque faeces and emended description of the genus Peptococcus.</title>
        <authorList>
            <person name="Shkoporov A.N."/>
            <person name="Efimov B.A."/>
            <person name="Kondova I."/>
            <person name="Ouwerling B."/>
            <person name="Chaplin A.V."/>
            <person name="Shcherbakova V.A."/>
            <person name="Langermans J.A.M."/>
        </authorList>
    </citation>
    <scope>NUCLEOTIDE SEQUENCE [LARGE SCALE GENOMIC DNA]</scope>
    <source>
        <strain evidence="1 2">M108</strain>
    </source>
</reference>
<sequence length="68" mass="7971">MVTIEEMKKAAKHQVRVTLTSGIISEGFCTEYLWPEPGEDEHHNITVREHGILYEINDYEIERIEILD</sequence>
<evidence type="ECO:0000313" key="1">
    <source>
        <dbReference type="EMBL" id="MFM9413715.1"/>
    </source>
</evidence>
<comment type="caution">
    <text evidence="1">The sequence shown here is derived from an EMBL/GenBank/DDBJ whole genome shotgun (WGS) entry which is preliminary data.</text>
</comment>
<keyword evidence="2" id="KW-1185">Reference proteome</keyword>
<protein>
    <recommendedName>
        <fullName evidence="3">Phage protein</fullName>
    </recommendedName>
</protein>
<dbReference type="Proteomes" id="UP001631949">
    <property type="component" value="Unassembled WGS sequence"/>
</dbReference>
<evidence type="ECO:0000313" key="2">
    <source>
        <dbReference type="Proteomes" id="UP001631949"/>
    </source>
</evidence>
<evidence type="ECO:0008006" key="3">
    <source>
        <dbReference type="Google" id="ProtNLM"/>
    </source>
</evidence>
<gene>
    <name evidence="1" type="ORF">ACKQTC_04970</name>
</gene>
<proteinExistence type="predicted"/>
<dbReference type="EMBL" id="JBJUVG010000005">
    <property type="protein sequence ID" value="MFM9413715.1"/>
    <property type="molecule type" value="Genomic_DNA"/>
</dbReference>
<organism evidence="1 2">
    <name type="scientific">Peptococcus simiae</name>
    <dbReference type="NCBI Taxonomy" id="1643805"/>
    <lineage>
        <taxon>Bacteria</taxon>
        <taxon>Bacillati</taxon>
        <taxon>Bacillota</taxon>
        <taxon>Clostridia</taxon>
        <taxon>Eubacteriales</taxon>
        <taxon>Peptococcaceae</taxon>
        <taxon>Peptococcus</taxon>
    </lineage>
</organism>
<dbReference type="RefSeq" id="WP_408977331.1">
    <property type="nucleotide sequence ID" value="NZ_JBJUVG010000005.1"/>
</dbReference>
<name>A0ABW9GZ84_9FIRM</name>